<keyword evidence="3" id="KW-1185">Reference proteome</keyword>
<sequence length="333" mass="36003">MQRVALILMLFILLMNGRHGSDMPPATFDSLVVQARAIPLEKAGDAAAFGPLTLTGAWQLTSPHKAFGGISSLLVDDDGAMIGLSDTGELFGFRVSGAEGKGFIEPLPRIAAEEHWPGWRWDSESMQRDPVSGRIWVGFEGLQRICRYAPDFRALEGCVEPPEMADWPVTGSIESLVRFSDGRFLAIAEMAIGPAGAHDVLLWQGDPVDPATPPPVHLGYRPPTGYRPTDALWLGGDRLLVLNRRLTLADGFTARLSLVTLPRLAEGAILTGKPIATFAPPGLADNFEALALSRQNGQPVLWVASDDNHLFLQRSLLMRFALPAGWVSDAPAP</sequence>
<evidence type="ECO:0000259" key="1">
    <source>
        <dbReference type="Pfam" id="PF13449"/>
    </source>
</evidence>
<comment type="caution">
    <text evidence="2">The sequence shown here is derived from an EMBL/GenBank/DDBJ whole genome shotgun (WGS) entry which is preliminary data.</text>
</comment>
<evidence type="ECO:0000313" key="2">
    <source>
        <dbReference type="EMBL" id="MBB5987372.1"/>
    </source>
</evidence>
<feature type="domain" description="Phytase-like" evidence="1">
    <location>
        <begin position="66"/>
        <end position="309"/>
    </location>
</feature>
<protein>
    <recommendedName>
        <fullName evidence="1">Phytase-like domain-containing protein</fullName>
    </recommendedName>
</protein>
<evidence type="ECO:0000313" key="3">
    <source>
        <dbReference type="Proteomes" id="UP001138540"/>
    </source>
</evidence>
<dbReference type="Proteomes" id="UP001138540">
    <property type="component" value="Unassembled WGS sequence"/>
</dbReference>
<proteinExistence type="predicted"/>
<gene>
    <name evidence="2" type="ORF">HNP60_003346</name>
</gene>
<dbReference type="InterPro" id="IPR027372">
    <property type="entry name" value="Phytase-like_dom"/>
</dbReference>
<dbReference type="InterPro" id="IPR014567">
    <property type="entry name" value="UCP031900"/>
</dbReference>
<dbReference type="Pfam" id="PF13449">
    <property type="entry name" value="Phytase-like"/>
    <property type="match status" value="1"/>
</dbReference>
<dbReference type="RefSeq" id="WP_184155866.1">
    <property type="nucleotide sequence ID" value="NZ_JACHKA010000001.1"/>
</dbReference>
<reference evidence="2 3" key="1">
    <citation type="submission" date="2020-08" db="EMBL/GenBank/DDBJ databases">
        <title>Exploring microbial biodiversity for novel pathways involved in the catabolism of aromatic compounds derived from lignin.</title>
        <authorList>
            <person name="Elkins J."/>
        </authorList>
    </citation>
    <scope>NUCLEOTIDE SEQUENCE [LARGE SCALE GENOMIC DNA]</scope>
    <source>
        <strain evidence="2 3">B1D3A</strain>
    </source>
</reference>
<dbReference type="PIRSF" id="PIRSF031900">
    <property type="entry name" value="UCP031900"/>
    <property type="match status" value="1"/>
</dbReference>
<name>A0ABR6NJB2_9SPHN</name>
<dbReference type="SUPFAM" id="SSF63829">
    <property type="entry name" value="Calcium-dependent phosphotriesterase"/>
    <property type="match status" value="1"/>
</dbReference>
<accession>A0ABR6NJB2</accession>
<organism evidence="2 3">
    <name type="scientific">Sphingobium lignivorans</name>
    <dbReference type="NCBI Taxonomy" id="2735886"/>
    <lineage>
        <taxon>Bacteria</taxon>
        <taxon>Pseudomonadati</taxon>
        <taxon>Pseudomonadota</taxon>
        <taxon>Alphaproteobacteria</taxon>
        <taxon>Sphingomonadales</taxon>
        <taxon>Sphingomonadaceae</taxon>
        <taxon>Sphingobium</taxon>
    </lineage>
</organism>
<dbReference type="EMBL" id="JACHKA010000001">
    <property type="protein sequence ID" value="MBB5987372.1"/>
    <property type="molecule type" value="Genomic_DNA"/>
</dbReference>